<feature type="compositionally biased region" description="Polar residues" evidence="2">
    <location>
        <begin position="821"/>
        <end position="832"/>
    </location>
</feature>
<feature type="compositionally biased region" description="Low complexity" evidence="2">
    <location>
        <begin position="834"/>
        <end position="849"/>
    </location>
</feature>
<feature type="compositionally biased region" description="Low complexity" evidence="2">
    <location>
        <begin position="748"/>
        <end position="758"/>
    </location>
</feature>
<protein>
    <recommendedName>
        <fullName evidence="3">Rap-GAP domain-containing protein</fullName>
    </recommendedName>
</protein>
<dbReference type="InterPro" id="IPR050989">
    <property type="entry name" value="Rap1_Ran_GAP"/>
</dbReference>
<evidence type="ECO:0000313" key="4">
    <source>
        <dbReference type="EMBL" id="SAM08360.1"/>
    </source>
</evidence>
<gene>
    <name evidence="4" type="primary">ABSGL_14023.1 scaffold 14385</name>
</gene>
<feature type="compositionally biased region" description="Low complexity" evidence="2">
    <location>
        <begin position="714"/>
        <end position="726"/>
    </location>
</feature>
<feature type="compositionally biased region" description="Polar residues" evidence="2">
    <location>
        <begin position="611"/>
        <end position="620"/>
    </location>
</feature>
<feature type="region of interest" description="Disordered" evidence="2">
    <location>
        <begin position="887"/>
        <end position="914"/>
    </location>
</feature>
<dbReference type="InterPro" id="IPR000331">
    <property type="entry name" value="Rap/Ran_GAP_dom"/>
</dbReference>
<feature type="compositionally biased region" description="Low complexity" evidence="2">
    <location>
        <begin position="621"/>
        <end position="635"/>
    </location>
</feature>
<feature type="region of interest" description="Disordered" evidence="2">
    <location>
        <begin position="184"/>
        <end position="229"/>
    </location>
</feature>
<feature type="domain" description="Rap-GAP" evidence="3">
    <location>
        <begin position="435"/>
        <end position="738"/>
    </location>
</feature>
<feature type="region of interest" description="Disordered" evidence="2">
    <location>
        <begin position="743"/>
        <end position="852"/>
    </location>
</feature>
<dbReference type="InParanoid" id="A0A168SFI7"/>
<dbReference type="PANTHER" id="PTHR15711:SF22">
    <property type="entry name" value="RAP-GAP DOMAIN-CONTAINING PROTEIN"/>
    <property type="match status" value="1"/>
</dbReference>
<feature type="compositionally biased region" description="Acidic residues" evidence="2">
    <location>
        <begin position="257"/>
        <end position="271"/>
    </location>
</feature>
<dbReference type="PROSITE" id="PS50085">
    <property type="entry name" value="RAPGAP"/>
    <property type="match status" value="1"/>
</dbReference>
<feature type="region of interest" description="Disordered" evidence="2">
    <location>
        <begin position="705"/>
        <end position="726"/>
    </location>
</feature>
<proteinExistence type="predicted"/>
<feature type="region of interest" description="Disordered" evidence="2">
    <location>
        <begin position="319"/>
        <end position="392"/>
    </location>
</feature>
<name>A0A168SFI7_ABSGL</name>
<evidence type="ECO:0000256" key="2">
    <source>
        <dbReference type="SAM" id="MobiDB-lite"/>
    </source>
</evidence>
<feature type="region of interest" description="Disordered" evidence="2">
    <location>
        <begin position="242"/>
        <end position="282"/>
    </location>
</feature>
<accession>A0A168SFI7</accession>
<reference evidence="4" key="1">
    <citation type="submission" date="2016-04" db="EMBL/GenBank/DDBJ databases">
        <authorList>
            <person name="Evans L.H."/>
            <person name="Alamgir A."/>
            <person name="Owens N."/>
            <person name="Weber N.D."/>
            <person name="Virtaneva K."/>
            <person name="Barbian K."/>
            <person name="Babar A."/>
            <person name="Rosenke K."/>
        </authorList>
    </citation>
    <scope>NUCLEOTIDE SEQUENCE [LARGE SCALE GENOMIC DNA]</scope>
    <source>
        <strain evidence="4">CBS 101.48</strain>
    </source>
</reference>
<dbReference type="PANTHER" id="PTHR15711">
    <property type="entry name" value="RAP GTPASE-ACTIVATING PROTEIN"/>
    <property type="match status" value="1"/>
</dbReference>
<feature type="region of interest" description="Disordered" evidence="2">
    <location>
        <begin position="604"/>
        <end position="651"/>
    </location>
</feature>
<dbReference type="GO" id="GO:0005096">
    <property type="term" value="F:GTPase activator activity"/>
    <property type="evidence" value="ECO:0007669"/>
    <property type="project" value="UniProtKB-KW"/>
</dbReference>
<dbReference type="Proteomes" id="UP000078561">
    <property type="component" value="Unassembled WGS sequence"/>
</dbReference>
<feature type="compositionally biased region" description="Acidic residues" evidence="2">
    <location>
        <begin position="215"/>
        <end position="229"/>
    </location>
</feature>
<feature type="compositionally biased region" description="Low complexity" evidence="2">
    <location>
        <begin position="348"/>
        <end position="365"/>
    </location>
</feature>
<keyword evidence="5" id="KW-1185">Reference proteome</keyword>
<dbReference type="AlphaFoldDB" id="A0A168SFI7"/>
<dbReference type="EMBL" id="LT554895">
    <property type="protein sequence ID" value="SAM08360.1"/>
    <property type="molecule type" value="Genomic_DNA"/>
</dbReference>
<dbReference type="InterPro" id="IPR035974">
    <property type="entry name" value="Rap/Ran-GAP_sf"/>
</dbReference>
<dbReference type="STRING" id="4829.A0A168SFI7"/>
<feature type="compositionally biased region" description="Basic residues" evidence="2">
    <location>
        <begin position="330"/>
        <end position="339"/>
    </location>
</feature>
<evidence type="ECO:0000259" key="3">
    <source>
        <dbReference type="PROSITE" id="PS50085"/>
    </source>
</evidence>
<organism evidence="4">
    <name type="scientific">Absidia glauca</name>
    <name type="common">Pin mould</name>
    <dbReference type="NCBI Taxonomy" id="4829"/>
    <lineage>
        <taxon>Eukaryota</taxon>
        <taxon>Fungi</taxon>
        <taxon>Fungi incertae sedis</taxon>
        <taxon>Mucoromycota</taxon>
        <taxon>Mucoromycotina</taxon>
        <taxon>Mucoromycetes</taxon>
        <taxon>Mucorales</taxon>
        <taxon>Cunninghamellaceae</taxon>
        <taxon>Absidia</taxon>
    </lineage>
</organism>
<evidence type="ECO:0000313" key="5">
    <source>
        <dbReference type="Proteomes" id="UP000078561"/>
    </source>
</evidence>
<dbReference type="GO" id="GO:0005737">
    <property type="term" value="C:cytoplasm"/>
    <property type="evidence" value="ECO:0007669"/>
    <property type="project" value="TreeGrafter"/>
</dbReference>
<feature type="compositionally biased region" description="Low complexity" evidence="2">
    <location>
        <begin position="895"/>
        <end position="914"/>
    </location>
</feature>
<feature type="compositionally biased region" description="Acidic residues" evidence="2">
    <location>
        <begin position="368"/>
        <end position="379"/>
    </location>
</feature>
<keyword evidence="1" id="KW-0343">GTPase activation</keyword>
<dbReference type="SUPFAM" id="SSF111347">
    <property type="entry name" value="Rap/Ran-GAP"/>
    <property type="match status" value="1"/>
</dbReference>
<dbReference type="OrthoDB" id="2499658at2759"/>
<dbReference type="Gene3D" id="3.40.50.11210">
    <property type="entry name" value="Rap/Ran-GAP"/>
    <property type="match status" value="1"/>
</dbReference>
<dbReference type="GO" id="GO:0051056">
    <property type="term" value="P:regulation of small GTPase mediated signal transduction"/>
    <property type="evidence" value="ECO:0007669"/>
    <property type="project" value="InterPro"/>
</dbReference>
<sequence length="914" mass="100535">MARHTPTLLECHEWVLEHCTNLLNDSVTTATTTTTTTTSDDEEEQAVVDRRLDDCLMAIESTRIFVNALDSPLTLTLQWIQQLDALTLTLQTRATTLTNMIGIVVQEIESICAACKPWLHPVSYVKCQSSAGSSASKYQQEYPKVVPRLTPSHYASMWPEPYNCDTVWFRQYFVGNPYVTLIGPPPQHNATRRTAASLDRSDPSLSHQEQHYPAEDDDNNNNNNDDDDGLSCAIISVVQETIKAPSSPPPSIHDNNDNDNDNDNDDNDNEETPPQPSSPGIQYRLIIRTKKETICYVLSDNTVRNTLTCLESLGQLDRLEPSSSSSAHLQKQKQKRRPLRSLSSAIIHHTGTHLTSLPSTSSALPHEQDDDNDDNDTDTDSTTCHHDKHNHNHRRQISNRKCYLLYRLLHAAVLSVYHHLDLRNFKALSAESTILAGLEKELMRFDEMEASWEMDRHQLMERRLIIEEKWLSNTGLSVGLEAFLDIIGQRITLQHYKGYAAGLDTKCGESGKYSYVTSWKDHEIMFHVGPLMPYNAQDKQQVHLVSAENAALQSDKFAIPNAKARQGIVKTLVDMGLAAPTHSLTSSNSFLRSKTGGLDGYLAMIGGGGQSQHDSGAQKASKTSDNSSNSNTSTTGINHRPKSAGPGGRCYSRASLRSLRAALDISAPSLPFKSSTSSTSLICCSSPSSSTSSSSSLSFVMAKRSLTPEPPNASTPTSSSSSSILFPYSSRSNMLRDLKNLTRRRHSTASTSGATTLLVNRTPTPSSIVERPFRTNSPPCPPCHSPSLTSEPRHVESPISWTDEEDGAADPSHPPLLTARAFSSSSLNNPNERSALAPSATASSAYYSSPPSPPPTLDMMKWVGPGEQNQTIRSRAHHLMSAVMRRKQQTTLANSSSSSMISKMSRSKSSYIKD</sequence>
<evidence type="ECO:0000256" key="1">
    <source>
        <dbReference type="ARBA" id="ARBA00022468"/>
    </source>
</evidence>
<dbReference type="Pfam" id="PF02145">
    <property type="entry name" value="Rap_GAP"/>
    <property type="match status" value="1"/>
</dbReference>